<dbReference type="AlphaFoldDB" id="A0A9P4QY52"/>
<evidence type="ECO:0000313" key="2">
    <source>
        <dbReference type="EMBL" id="KAF2733327.1"/>
    </source>
</evidence>
<comment type="caution">
    <text evidence="2">The sequence shown here is derived from an EMBL/GenBank/DDBJ whole genome shotgun (WGS) entry which is preliminary data.</text>
</comment>
<feature type="compositionally biased region" description="Low complexity" evidence="1">
    <location>
        <begin position="25"/>
        <end position="34"/>
    </location>
</feature>
<dbReference type="Proteomes" id="UP000799444">
    <property type="component" value="Unassembled WGS sequence"/>
</dbReference>
<gene>
    <name evidence="2" type="ORF">EJ04DRAFT_275056</name>
</gene>
<evidence type="ECO:0000256" key="1">
    <source>
        <dbReference type="SAM" id="MobiDB-lite"/>
    </source>
</evidence>
<feature type="compositionally biased region" description="Basic and acidic residues" evidence="1">
    <location>
        <begin position="196"/>
        <end position="210"/>
    </location>
</feature>
<feature type="region of interest" description="Disordered" evidence="1">
    <location>
        <begin position="649"/>
        <end position="685"/>
    </location>
</feature>
<feature type="compositionally biased region" description="Basic and acidic residues" evidence="1">
    <location>
        <begin position="347"/>
        <end position="356"/>
    </location>
</feature>
<feature type="region of interest" description="Disordered" evidence="1">
    <location>
        <begin position="550"/>
        <end position="584"/>
    </location>
</feature>
<protein>
    <submittedName>
        <fullName evidence="2">Uncharacterized protein</fullName>
    </submittedName>
</protein>
<dbReference type="OrthoDB" id="3648773at2759"/>
<proteinExistence type="predicted"/>
<feature type="compositionally biased region" description="Polar residues" evidence="1">
    <location>
        <begin position="550"/>
        <end position="566"/>
    </location>
</feature>
<dbReference type="EMBL" id="ML996163">
    <property type="protein sequence ID" value="KAF2733327.1"/>
    <property type="molecule type" value="Genomic_DNA"/>
</dbReference>
<evidence type="ECO:0000313" key="3">
    <source>
        <dbReference type="Proteomes" id="UP000799444"/>
    </source>
</evidence>
<sequence>MGAHAPSSDALSKPPTFPTLDRFMSESSFSSQVSVDIEERRAARLTPRSPASPETNSPGDEQFTPRPPVSRTSIPRHFSSLQEHADVVRVGTLTGETTPRDRREGFVIELPPKESDKRHSVAGITAHLNKGSTFDINGELVLNANEYNAANDATTISKRFSFPAGDGISRADTMSSLAGSIEHGKRRHGPDLRMFTSDRPKHDRDDEEGKHAISEHIPRLTKAGRALTRKMSIVPAKSVLEEKEKMPRLGVLPQDPDKFSDNAKVGLKGRRNLGRLEALRLTLPLQHPGLPARRRLPMSEDVDLTNLYGIAPSRPRSPKTPWVRDTPTSWLPHDTLVPPPTILEYPEVDKHARDSDPLQTITTPGSERTAHVPRQPNSPSSPFKFRRGRGRKSDDAFTDSPDGPITPTEHDRTSEELKQLNTKPSRRWRWSGHWNPGDNASIIDSPASDKIEKRVSISWLFNPLKRHRNSPLTSPVDSLKPDMIANMAMPPPFIPPGLNRVSTSPKTDERGDLKDKLGHFFFDMYGNRTPKPSPGGVWDSDAILMSQMSNITPNSSSSQESPQGPTSPADFPPPDMVVKDDDPGKEWFRVRIKSAKSSDEADRKDSNSRAAEARAKFEWCVPEHYPNSPLCPLHVKYKGPFKGTCLYHERKSGGGRRGTMKGQGRVKTSPRALVKKRRKMSLSAP</sequence>
<reference evidence="2" key="1">
    <citation type="journal article" date="2020" name="Stud. Mycol.">
        <title>101 Dothideomycetes genomes: a test case for predicting lifestyles and emergence of pathogens.</title>
        <authorList>
            <person name="Haridas S."/>
            <person name="Albert R."/>
            <person name="Binder M."/>
            <person name="Bloem J."/>
            <person name="Labutti K."/>
            <person name="Salamov A."/>
            <person name="Andreopoulos B."/>
            <person name="Baker S."/>
            <person name="Barry K."/>
            <person name="Bills G."/>
            <person name="Bluhm B."/>
            <person name="Cannon C."/>
            <person name="Castanera R."/>
            <person name="Culley D."/>
            <person name="Daum C."/>
            <person name="Ezra D."/>
            <person name="Gonzalez J."/>
            <person name="Henrissat B."/>
            <person name="Kuo A."/>
            <person name="Liang C."/>
            <person name="Lipzen A."/>
            <person name="Lutzoni F."/>
            <person name="Magnuson J."/>
            <person name="Mondo S."/>
            <person name="Nolan M."/>
            <person name="Ohm R."/>
            <person name="Pangilinan J."/>
            <person name="Park H.-J."/>
            <person name="Ramirez L."/>
            <person name="Alfaro M."/>
            <person name="Sun H."/>
            <person name="Tritt A."/>
            <person name="Yoshinaga Y."/>
            <person name="Zwiers L.-H."/>
            <person name="Turgeon B."/>
            <person name="Goodwin S."/>
            <person name="Spatafora J."/>
            <person name="Crous P."/>
            <person name="Grigoriev I."/>
        </authorList>
    </citation>
    <scope>NUCLEOTIDE SEQUENCE</scope>
    <source>
        <strain evidence="2">CBS 125425</strain>
    </source>
</reference>
<feature type="region of interest" description="Disordered" evidence="1">
    <location>
        <begin position="181"/>
        <end position="210"/>
    </location>
</feature>
<organism evidence="2 3">
    <name type="scientific">Polyplosphaeria fusca</name>
    <dbReference type="NCBI Taxonomy" id="682080"/>
    <lineage>
        <taxon>Eukaryota</taxon>
        <taxon>Fungi</taxon>
        <taxon>Dikarya</taxon>
        <taxon>Ascomycota</taxon>
        <taxon>Pezizomycotina</taxon>
        <taxon>Dothideomycetes</taxon>
        <taxon>Pleosporomycetidae</taxon>
        <taxon>Pleosporales</taxon>
        <taxon>Tetraplosphaeriaceae</taxon>
        <taxon>Polyplosphaeria</taxon>
    </lineage>
</organism>
<feature type="region of interest" description="Disordered" evidence="1">
    <location>
        <begin position="1"/>
        <end position="103"/>
    </location>
</feature>
<feature type="region of interest" description="Disordered" evidence="1">
    <location>
        <begin position="308"/>
        <end position="432"/>
    </location>
</feature>
<keyword evidence="3" id="KW-1185">Reference proteome</keyword>
<name>A0A9P4QY52_9PLEO</name>
<feature type="compositionally biased region" description="Polar residues" evidence="1">
    <location>
        <begin position="357"/>
        <end position="366"/>
    </location>
</feature>
<feature type="compositionally biased region" description="Basic residues" evidence="1">
    <location>
        <begin position="673"/>
        <end position="685"/>
    </location>
</feature>
<accession>A0A9P4QY52</accession>
<feature type="compositionally biased region" description="Basic and acidic residues" evidence="1">
    <location>
        <begin position="408"/>
        <end position="418"/>
    </location>
</feature>